<dbReference type="Proteomes" id="UP000265566">
    <property type="component" value="Chromosome 8"/>
</dbReference>
<gene>
    <name evidence="1" type="ORF">MtrunA17_Chr8g0388391</name>
</gene>
<reference evidence="2" key="1">
    <citation type="journal article" date="2018" name="Nat. Plants">
        <title>Whole-genome landscape of Medicago truncatula symbiotic genes.</title>
        <authorList>
            <person name="Pecrix Y."/>
            <person name="Staton S.E."/>
            <person name="Sallet E."/>
            <person name="Lelandais-Briere C."/>
            <person name="Moreau S."/>
            <person name="Carrere S."/>
            <person name="Blein T."/>
            <person name="Jardinaud M.F."/>
            <person name="Latrasse D."/>
            <person name="Zouine M."/>
            <person name="Zahm M."/>
            <person name="Kreplak J."/>
            <person name="Mayjonade B."/>
            <person name="Satge C."/>
            <person name="Perez M."/>
            <person name="Cauet S."/>
            <person name="Marande W."/>
            <person name="Chantry-Darmon C."/>
            <person name="Lopez-Roques C."/>
            <person name="Bouchez O."/>
            <person name="Berard A."/>
            <person name="Debelle F."/>
            <person name="Munos S."/>
            <person name="Bendahmane A."/>
            <person name="Berges H."/>
            <person name="Niebel A."/>
            <person name="Buitink J."/>
            <person name="Frugier F."/>
            <person name="Benhamed M."/>
            <person name="Crespi M."/>
            <person name="Gouzy J."/>
            <person name="Gamas P."/>
        </authorList>
    </citation>
    <scope>NUCLEOTIDE SEQUENCE [LARGE SCALE GENOMIC DNA]</scope>
    <source>
        <strain evidence="2">cv. Jemalong A17</strain>
    </source>
</reference>
<evidence type="ECO:0000313" key="1">
    <source>
        <dbReference type="EMBL" id="RHN43487.1"/>
    </source>
</evidence>
<protein>
    <submittedName>
        <fullName evidence="1">Uncharacterized protein</fullName>
    </submittedName>
</protein>
<sequence>MTFTPIVLYHGDWRGTEKRNCRTNILYTHRLNPNFEWGFSRFKSFNVGSNSWDVDDDGDESATSRSWMTTRFSNNRRDVTKSIKELQALSMRF</sequence>
<comment type="caution">
    <text evidence="1">The sequence shown here is derived from an EMBL/GenBank/DDBJ whole genome shotgun (WGS) entry which is preliminary data.</text>
</comment>
<name>A0A396GXX0_MEDTR</name>
<dbReference type="EMBL" id="PSQE01000008">
    <property type="protein sequence ID" value="RHN43487.1"/>
    <property type="molecule type" value="Genomic_DNA"/>
</dbReference>
<organism evidence="1 2">
    <name type="scientific">Medicago truncatula</name>
    <name type="common">Barrel medic</name>
    <name type="synonym">Medicago tribuloides</name>
    <dbReference type="NCBI Taxonomy" id="3880"/>
    <lineage>
        <taxon>Eukaryota</taxon>
        <taxon>Viridiplantae</taxon>
        <taxon>Streptophyta</taxon>
        <taxon>Embryophyta</taxon>
        <taxon>Tracheophyta</taxon>
        <taxon>Spermatophyta</taxon>
        <taxon>Magnoliopsida</taxon>
        <taxon>eudicotyledons</taxon>
        <taxon>Gunneridae</taxon>
        <taxon>Pentapetalae</taxon>
        <taxon>rosids</taxon>
        <taxon>fabids</taxon>
        <taxon>Fabales</taxon>
        <taxon>Fabaceae</taxon>
        <taxon>Papilionoideae</taxon>
        <taxon>50 kb inversion clade</taxon>
        <taxon>NPAAA clade</taxon>
        <taxon>Hologalegina</taxon>
        <taxon>IRL clade</taxon>
        <taxon>Trifolieae</taxon>
        <taxon>Medicago</taxon>
    </lineage>
</organism>
<dbReference type="AlphaFoldDB" id="A0A396GXX0"/>
<evidence type="ECO:0000313" key="2">
    <source>
        <dbReference type="Proteomes" id="UP000265566"/>
    </source>
</evidence>
<proteinExistence type="predicted"/>
<dbReference type="Gramene" id="rna50072">
    <property type="protein sequence ID" value="RHN43487.1"/>
    <property type="gene ID" value="gene50072"/>
</dbReference>
<accession>A0A396GXX0</accession>